<dbReference type="EMBL" id="ML743551">
    <property type="protein sequence ID" value="KAE8143976.1"/>
    <property type="molecule type" value="Genomic_DNA"/>
</dbReference>
<keyword evidence="2" id="KW-0597">Phosphoprotein</keyword>
<dbReference type="Gene3D" id="3.10.129.110">
    <property type="entry name" value="Polyketide synthase dehydratase"/>
    <property type="match status" value="1"/>
</dbReference>
<keyword evidence="1" id="KW-0596">Phosphopantetheine</keyword>
<dbReference type="Gene3D" id="3.40.47.10">
    <property type="match status" value="1"/>
</dbReference>
<feature type="region of interest" description="Disordered" evidence="10">
    <location>
        <begin position="3629"/>
        <end position="3650"/>
    </location>
</feature>
<protein>
    <recommendedName>
        <fullName evidence="16">Polyketide synthase</fullName>
    </recommendedName>
</protein>
<dbReference type="InterPro" id="IPR020807">
    <property type="entry name" value="PKS_DH"/>
</dbReference>
<dbReference type="InterPro" id="IPR020841">
    <property type="entry name" value="PKS_Beta-ketoAc_synthase_dom"/>
</dbReference>
<dbReference type="GO" id="GO:0008168">
    <property type="term" value="F:methyltransferase activity"/>
    <property type="evidence" value="ECO:0007669"/>
    <property type="project" value="UniProtKB-KW"/>
</dbReference>
<accession>A0A5N6TCD9</accession>
<dbReference type="GO" id="GO:0031177">
    <property type="term" value="F:phosphopantetheine binding"/>
    <property type="evidence" value="ECO:0007669"/>
    <property type="project" value="InterPro"/>
</dbReference>
<dbReference type="SMART" id="SM00827">
    <property type="entry name" value="PKS_AT"/>
    <property type="match status" value="1"/>
</dbReference>
<dbReference type="GeneID" id="43642605"/>
<dbReference type="Gene3D" id="3.40.50.12780">
    <property type="entry name" value="N-terminal domain of ligase-like"/>
    <property type="match status" value="1"/>
</dbReference>
<feature type="domain" description="Carrier" evidence="11">
    <location>
        <begin position="3540"/>
        <end position="3619"/>
    </location>
</feature>
<dbReference type="InterPro" id="IPR029063">
    <property type="entry name" value="SAM-dependent_MTases_sf"/>
</dbReference>
<dbReference type="Pfam" id="PF14765">
    <property type="entry name" value="PS-DH"/>
    <property type="match status" value="1"/>
</dbReference>
<feature type="region of interest" description="N-terminal hotdog fold" evidence="9">
    <location>
        <begin position="943"/>
        <end position="1074"/>
    </location>
</feature>
<dbReference type="RefSeq" id="XP_031920039.1">
    <property type="nucleotide sequence ID" value="XM_032058395.1"/>
</dbReference>
<dbReference type="InterPro" id="IPR050091">
    <property type="entry name" value="PKS_NRPS_Biosynth_Enz"/>
</dbReference>
<evidence type="ECO:0000256" key="2">
    <source>
        <dbReference type="ARBA" id="ARBA00022553"/>
    </source>
</evidence>
<dbReference type="SMART" id="SM00825">
    <property type="entry name" value="PKS_KS"/>
    <property type="match status" value="1"/>
</dbReference>
<keyword evidence="6" id="KW-0677">Repeat</keyword>
<dbReference type="PANTHER" id="PTHR43775">
    <property type="entry name" value="FATTY ACID SYNTHASE"/>
    <property type="match status" value="1"/>
</dbReference>
<dbReference type="Pfam" id="PF00550">
    <property type="entry name" value="PP-binding"/>
    <property type="match status" value="2"/>
</dbReference>
<dbReference type="GO" id="GO:0004315">
    <property type="term" value="F:3-oxoacyl-[acyl-carrier-protein] synthase activity"/>
    <property type="evidence" value="ECO:0007669"/>
    <property type="project" value="InterPro"/>
</dbReference>
<dbReference type="Gene3D" id="3.30.300.30">
    <property type="match status" value="1"/>
</dbReference>
<dbReference type="Pfam" id="PF00109">
    <property type="entry name" value="ketoacyl-synt"/>
    <property type="match status" value="1"/>
</dbReference>
<dbReference type="Pfam" id="PF07993">
    <property type="entry name" value="NAD_binding_4"/>
    <property type="match status" value="1"/>
</dbReference>
<evidence type="ECO:0000256" key="1">
    <source>
        <dbReference type="ARBA" id="ARBA00022450"/>
    </source>
</evidence>
<dbReference type="InterPro" id="IPR018201">
    <property type="entry name" value="Ketoacyl_synth_AS"/>
</dbReference>
<sequence>MEPIAIVGTGFRFPGSCSTPSRLWDLLHEPRDVASKVPKDRFNIDSFYHPVSSHNGTTNVTESYFLTEDVKGFDASFFNMSASEAECIDPQQRLLLETVYEALEASGIRIEDLRDSPTGVFCGVMCDDWSLIQARDINWLPRYAATGTARSIIPNRVSFFFDWHGPSIAIDTACSSSLVAVDLAAKALRNNDCRVAVACGTNLILAPSMYVSEANLNMLSPLGRGRMWDADADGYARGEGIATVVLKKLSDAVADGDPIDCIIRATQVNQDGRTMGITMPSGTAQAALIRSTYSKAGLDPISRPLDRCQYFEAHGTGTAAGDPQEASAIYRAFFTSDNGHTKSPAADDLNPLYVGSVKTLIGHTEGTAGLAGLIKASLCLQHGVITPNLHFQQVNPDIEPFYGRLRIPTQVKPWPALPEGVPRRASVNSFGFGGTNTHVILESYTQDSNNVSDTSSGVGMVPFVFSGHSEKALQNILAAFIEFLNHQPQVDAINLAWTLFRRRSVFPRRRAFTASSLSALRIKLQEELAHRNSAGFAPDLHRPLATPAHILGVFTGQGAQWAQMGADLLTRSPSIQGWLSVLQESLNSLPIEYRPSYSLLEELSAPEGTSRLHQAAIAQPLCTAVQIILVKLLRSLGITFSAVVGHSSGEIAAAYAAGVVTESDAIRIAHLRGFVAFLAGNNGKEGRMLAAGMNADEAQAFCQLPEWVGRVKVAAVNSPSSVTLSGDADAIEQIEMRLKEQKQFARMLKVKTAYHSHHMLPCLEPYMEALKRCQIHPQACNSTAWFSSVYDGEQIRNSHLDLMWAGYWRDNMANAVLFTQAVTAAMHTMTPDMVIEVGPHPTLKGPVLQTISGLSSEAPEPRYVGLLNRFTSGIETFSAAIGELYRMVGPDKLDLESHIRHFDSREAFAVVKDLPPYPFDRTQRYWAESRYSKALTHHAGRANPLLGTLTPNSTNNKYVWCNILHPRDMAWLNGHMIQSQAVFPATGYAAMAIEAVHIIAEDRSIRLLELYDLRIQTAIAFGDDSSPGVEVLFHLDRNSKEEDRLGVKFTCYANIGGRLQECASGNLVARFGEQSPCVLPKRLQNTCQMAEVDMDAFYEHLGTLGHGYTDLFRGMHSVRRKQGTSSGCIWNPCQQDPQSMLIIHPALMDTLLQGLLPASGLPEDGRLHTLHVPTRIDRITINPYFFGCRAHELREELHFDAEITQIDPDGTCGDVALYDHTGNGIIHVECLETSPLARPTAADDRLLFSKLAWGPLHPDGRLLSCVATHRSVRQSELSEQLSLLYIQDVQVQLTAEDRANLSPHGIRIVSWIDHTLSMVRNGTHPTCQTNWLNADLTQIANELTEVALEVDASKIQTVGQNLLRALRYETSILEELSQAGLLSRMYCESDDFAPCSEAYLAPLVQQIAFRFPRMKILEIGAGTGLATSTILDRIGPSFHSYTFTDVSKGVIEDAQKKYAEHADKFIYRVLDIGVDPTSQGFEPHSYDLVVAAGVLHTTANMQDTLRHVRSLLKPGGYLAVLEGTNPNLLRLSFVHGSLDRWWPSEQDKIRPWGPMLPVMEWDSILKRTGFSGIDTIINDDGNRLACMSVFISQAADDTISLLRDPLRSPPLAPTPKDLIILGCASSKTTELILALKTMVGPFFRQTLVVDGLDDVQRYSSWSMATVLSLLELDQPSLCSSLRKQDLESLQTVLNAAQNLLWVNAGSLTDNPAQTVSQGFLRCLRHENTYARVQHLNVADRACLSSQLIAETLLRLVLPTFENQYDLPVAVWTTEPELRWNGSTMECARIIDDVGMNDRYMSKRRNIDHVVNLESSNCEVILTKGRYTIVQCSQHLHEPTNETYTKIKVSWSTLWALRIDEAGFLYLVIGQECDTLVPVIALSRSLASTVITPVSWTIRYGQPPGAEDQSLLGAVAWDLMAISLVRATTPGTCLLIHGACQSLRDAVKQQALVRGVQHLFTTSSDEELSDDVIFIHPSITYRRLTCQLRGNISLIIQLDRQAGSISRHLRSLFPNAIIQDITNLCHTSPVLHPKHDVELVSHDLNRAYSMACQLAGKSINANSLSLPALQGIQPKIEGLSLLNWREVCDVSVRTQSASSDIHLSPNKTYLLIGMAGDLGRSVCEWMVSRGARHIVLASRRPQIEQHWFDAMSNAGARVITMAMDVTDRESILAVDAQIRVKSPPLGGVVNGAMILKDQMFANMSCDVLQQTLKPKVQGSLLLDEIFGSVPLDFFIMFGSLTSQLGNIGQSAYAAANSFMASIVNRRRDRGQVGSIISPGSIQGVGYLSRAQSWVMQSLRETTGSATLSAGDIHELFAEAILAGPPDAGKPADIIAGLSYVSPPTQPGVIWINNPKAWHHVNHFNQGTTGDLKMTTDSVDIKTHLQTVTSKEDAIRLIEPAFLAKVRRKLQLPDDEIISRDSMLVELGIDSLVAVELRTWFVKYLGIDLAVLQLLNGASIGQLVEEVSGRLVERLQVQEVASPATDVDAVDVQTSPSDSSQLSTSFPTSLDSSDIESSPTGSAPASKEYPELPTASTPSLSQPISGPEFEKTERLSFSQARYWFLDNFIEDKTTHNVAMMFNLDRVPRVDDLKTAVNRVGMRHEALRTCFLSGINGSNDPCQAVMSTSHWQLEVNHVDTADAVREVYARVRDHVYDLAHGDIAQICLVLAPNDIQVLIIGYHHICLDAASVFILFEELELAYQHKALPALSLQYPALAAAQHTAFERGEYARELEYWRTEFANLPGPMPLLPMCRVQSRPVIKKYAITTVRHSLPPSVTAQVQAICRRNRTTPFNFYMAVLWTFLARLTDMDDVCIGFVDAGRADAISMRTVGFLLNILPIRLSVDNASRPFRHILELMNEKTRLARANSRLPYDAMLTELGVPRSTAYNPLFQVLMDWQPQSGASYMFDDIKIVRKEWVPGRSPYDLTLQFVGSEDGSTVIDFHLQEDLFSRREADIVAQSYGGLVQSFAMSAEANVMQPPLYSPLDVQSSIDLGRGQLLTSQWLSTISRHIDDVARSHPAQIAMQDAGGPTALTYSQLMIRVNVIASKLHGMGVGPGSHVCLFQHPTTGWISCMLAIWRLNATYVPVDLRNPLPRLETIIQACQPQAILCHDETEADVHRVSCPSPTHILNISHLNYDTTTPVLENQSTPEACCVILHSSGTTGQPKGISLRHSSLRNVIEGDVQQFKLGSETVLQQSALTFDSSLIQVLVGLAKGGRVIVVPRSLRGDPVELAKIIVEGEVTYTAATPSEYATWLPYGGETLKKATSWRIACSGGELLTRSLGLEFQRLGMPGLRLFNMYGPAETTIISHKTEVQYQDLDPSTYTEGAYSVGNPLPNYTTYIVDKQLQPVPQGVSGEVLIGGAGVGLGFFHLESLTKKKFISNIYATQEDLDRGWTHVYRTSDRGRLLPDGALVIEGRIDGDTQVKLRGIRINLQDMEYGILQAGRGTLIRVVASLRGKTDNAFLAAHVEFDPVHWEKRESLLQQIRASLTLPQYMWPAIIVPVEKIPLNMHGKIDRHAVNALPISVLKRTQDESSLTTSLSPSEHRLRRAWAKVLQDTVDICTIGPSTDFFLVGGNSLSLIKLQAIIVQDLGVRVPLAELMEANRLSDMAEKIARYQTVAPIDWQSDTSVDDLQRDNSTQGHPPRTSNDLTVILTGATGFLGSRILQGLVASPHVGRIHAVAVRSAPGHQGRVLVSTSSKVTTHHGDLGAPLLGLDPEIFASLAKDADRIVHCGANRSFWDAYPVVRAENVHSTKTLIRLGQRRQVPIHFISSGEVASIPVDETPPLNGADGHLASKWASERLLTNAADRLGLPVCIHRPVQAEHMNPPPADLEKEFHDLVFKLESVPTTGGLRGSFALMPLAEISDAMVAAVVGNQESKMIIQEHVAEVIIRVEDVNNISAACDPGVIEDFPRIPATHWIGRAKKEAGFTWWVSGQDAGLEEDSKELRISTRR</sequence>
<dbReference type="GO" id="GO:0016874">
    <property type="term" value="F:ligase activity"/>
    <property type="evidence" value="ECO:0007669"/>
    <property type="project" value="UniProtKB-KW"/>
</dbReference>
<dbReference type="SUPFAM" id="SSF53901">
    <property type="entry name" value="Thiolase-like"/>
    <property type="match status" value="1"/>
</dbReference>
<dbReference type="Pfam" id="PF21089">
    <property type="entry name" value="PKS_DH_N"/>
    <property type="match status" value="1"/>
</dbReference>
<dbReference type="Gene3D" id="3.30.559.10">
    <property type="entry name" value="Chloramphenicol acetyltransferase-like domain"/>
    <property type="match status" value="1"/>
</dbReference>
<keyword evidence="3" id="KW-0436">Ligase</keyword>
<dbReference type="InterPro" id="IPR016035">
    <property type="entry name" value="Acyl_Trfase/lysoPLipase"/>
</dbReference>
<evidence type="ECO:0000256" key="9">
    <source>
        <dbReference type="PROSITE-ProRule" id="PRU01363"/>
    </source>
</evidence>
<dbReference type="PANTHER" id="PTHR43775:SF48">
    <property type="entry name" value="HIGHLY REDUCING POLYKETIDE SYNTHASE SDGA"/>
    <property type="match status" value="1"/>
</dbReference>
<dbReference type="Pfam" id="PF00698">
    <property type="entry name" value="Acyl_transf_1"/>
    <property type="match status" value="1"/>
</dbReference>
<dbReference type="SUPFAM" id="SSF52151">
    <property type="entry name" value="FabD/lysophospholipase-like"/>
    <property type="match status" value="1"/>
</dbReference>
<feature type="active site" description="Proton donor; for dehydratase activity" evidence="9">
    <location>
        <position position="1149"/>
    </location>
</feature>
<dbReference type="Pfam" id="PF16197">
    <property type="entry name" value="KAsynt_C_assoc"/>
    <property type="match status" value="1"/>
</dbReference>
<feature type="active site" description="Proton acceptor; for dehydratase activity" evidence="9">
    <location>
        <position position="975"/>
    </location>
</feature>
<dbReference type="PROSITE" id="PS00606">
    <property type="entry name" value="KS3_1"/>
    <property type="match status" value="1"/>
</dbReference>
<reference evidence="14 15" key="1">
    <citation type="submission" date="2019-04" db="EMBL/GenBank/DDBJ databases">
        <title>Friends and foes A comparative genomics study of 23 Aspergillus species from section Flavi.</title>
        <authorList>
            <consortium name="DOE Joint Genome Institute"/>
            <person name="Kjaerbolling I."/>
            <person name="Vesth T."/>
            <person name="Frisvad J.C."/>
            <person name="Nybo J.L."/>
            <person name="Theobald S."/>
            <person name="Kildgaard S."/>
            <person name="Isbrandt T."/>
            <person name="Kuo A."/>
            <person name="Sato A."/>
            <person name="Lyhne E.K."/>
            <person name="Kogle M.E."/>
            <person name="Wiebenga A."/>
            <person name="Kun R.S."/>
            <person name="Lubbers R.J."/>
            <person name="Makela M.R."/>
            <person name="Barry K."/>
            <person name="Chovatia M."/>
            <person name="Clum A."/>
            <person name="Daum C."/>
            <person name="Haridas S."/>
            <person name="He G."/>
            <person name="LaButti K."/>
            <person name="Lipzen A."/>
            <person name="Mondo S."/>
            <person name="Riley R."/>
            <person name="Salamov A."/>
            <person name="Simmons B.A."/>
            <person name="Magnuson J.K."/>
            <person name="Henrissat B."/>
            <person name="Mortensen U.H."/>
            <person name="Larsen T.O."/>
            <person name="Devries R.P."/>
            <person name="Grigoriev I.V."/>
            <person name="Machida M."/>
            <person name="Baker S.E."/>
            <person name="Andersen M.R."/>
        </authorList>
    </citation>
    <scope>NUCLEOTIDE SEQUENCE [LARGE SCALE GENOMIC DNA]</scope>
    <source>
        <strain evidence="14 15">CBS 117625</strain>
    </source>
</reference>
<feature type="region of interest" description="C-terminal hotdog fold" evidence="9">
    <location>
        <begin position="1088"/>
        <end position="1242"/>
    </location>
</feature>
<evidence type="ECO:0000313" key="15">
    <source>
        <dbReference type="Proteomes" id="UP000325672"/>
    </source>
</evidence>
<evidence type="ECO:0000256" key="3">
    <source>
        <dbReference type="ARBA" id="ARBA00022598"/>
    </source>
</evidence>
<dbReference type="InterPro" id="IPR013120">
    <property type="entry name" value="FAR_NAD-bd"/>
</dbReference>
<dbReference type="FunFam" id="3.40.47.10:FF:000019">
    <property type="entry name" value="Polyketide synthase type I"/>
    <property type="match status" value="1"/>
</dbReference>
<proteinExistence type="inferred from homology"/>
<dbReference type="Pfam" id="PF00501">
    <property type="entry name" value="AMP-binding"/>
    <property type="match status" value="1"/>
</dbReference>
<feature type="compositionally biased region" description="Low complexity" evidence="10">
    <location>
        <begin position="2491"/>
        <end position="2508"/>
    </location>
</feature>
<dbReference type="PROSITE" id="PS52004">
    <property type="entry name" value="KS3_2"/>
    <property type="match status" value="1"/>
</dbReference>
<dbReference type="InterPro" id="IPR001242">
    <property type="entry name" value="Condensation_dom"/>
</dbReference>
<dbReference type="PROSITE" id="PS52019">
    <property type="entry name" value="PKS_MFAS_DH"/>
    <property type="match status" value="1"/>
</dbReference>
<dbReference type="InterPro" id="IPR057326">
    <property type="entry name" value="KR_dom"/>
</dbReference>
<dbReference type="PROSITE" id="PS00455">
    <property type="entry name" value="AMP_BINDING"/>
    <property type="match status" value="1"/>
</dbReference>
<name>A0A5N6TCD9_ASPPS</name>
<dbReference type="GO" id="GO:0006633">
    <property type="term" value="P:fatty acid biosynthetic process"/>
    <property type="evidence" value="ECO:0007669"/>
    <property type="project" value="InterPro"/>
</dbReference>
<dbReference type="CDD" id="cd00833">
    <property type="entry name" value="PKS"/>
    <property type="match status" value="1"/>
</dbReference>
<dbReference type="Pfam" id="PF08242">
    <property type="entry name" value="Methyltransf_12"/>
    <property type="match status" value="1"/>
</dbReference>
<dbReference type="InterPro" id="IPR014043">
    <property type="entry name" value="Acyl_transferase_dom"/>
</dbReference>
<dbReference type="InterPro" id="IPR009081">
    <property type="entry name" value="PP-bd_ACP"/>
</dbReference>
<dbReference type="Pfam" id="PF00668">
    <property type="entry name" value="Condensation"/>
    <property type="match status" value="1"/>
</dbReference>
<evidence type="ECO:0000256" key="6">
    <source>
        <dbReference type="ARBA" id="ARBA00022737"/>
    </source>
</evidence>
<feature type="region of interest" description="Disordered" evidence="10">
    <location>
        <begin position="2485"/>
        <end position="2546"/>
    </location>
</feature>
<dbReference type="SMART" id="SM00826">
    <property type="entry name" value="PKS_DH"/>
    <property type="match status" value="1"/>
</dbReference>
<dbReference type="InterPro" id="IPR001227">
    <property type="entry name" value="Ac_transferase_dom_sf"/>
</dbReference>
<dbReference type="InterPro" id="IPR036291">
    <property type="entry name" value="NAD(P)-bd_dom_sf"/>
</dbReference>
<feature type="domain" description="PKS/mFAS DH" evidence="13">
    <location>
        <begin position="943"/>
        <end position="1242"/>
    </location>
</feature>
<feature type="compositionally biased region" description="Polar residues" evidence="10">
    <location>
        <begin position="2532"/>
        <end position="2542"/>
    </location>
</feature>
<dbReference type="InterPro" id="IPR045851">
    <property type="entry name" value="AMP-bd_C_sf"/>
</dbReference>
<evidence type="ECO:0008006" key="16">
    <source>
        <dbReference type="Google" id="ProtNLM"/>
    </source>
</evidence>
<feature type="compositionally biased region" description="Polar residues" evidence="10">
    <location>
        <begin position="2509"/>
        <end position="2521"/>
    </location>
</feature>
<dbReference type="InterPro" id="IPR049552">
    <property type="entry name" value="PKS_DH_N"/>
</dbReference>
<feature type="domain" description="Carrier" evidence="11">
    <location>
        <begin position="2394"/>
        <end position="2469"/>
    </location>
</feature>
<keyword evidence="7" id="KW-0511">Multifunctional enzyme</keyword>
<dbReference type="InterPro" id="IPR049900">
    <property type="entry name" value="PKS_mFAS_DH"/>
</dbReference>
<evidence type="ECO:0000256" key="7">
    <source>
        <dbReference type="ARBA" id="ARBA00023268"/>
    </source>
</evidence>
<dbReference type="InterPro" id="IPR042099">
    <property type="entry name" value="ANL_N_sf"/>
</dbReference>
<comment type="similarity">
    <text evidence="8">In the C-terminal section; belongs to the NRP synthetase family.</text>
</comment>
<evidence type="ECO:0000256" key="5">
    <source>
        <dbReference type="ARBA" id="ARBA00022679"/>
    </source>
</evidence>
<evidence type="ECO:0000256" key="4">
    <source>
        <dbReference type="ARBA" id="ARBA00022603"/>
    </source>
</evidence>
<feature type="compositionally biased region" description="Polar residues" evidence="10">
    <location>
        <begin position="3638"/>
        <end position="3650"/>
    </location>
</feature>
<dbReference type="PROSITE" id="PS50075">
    <property type="entry name" value="CARRIER"/>
    <property type="match status" value="2"/>
</dbReference>
<evidence type="ECO:0000256" key="10">
    <source>
        <dbReference type="SAM" id="MobiDB-lite"/>
    </source>
</evidence>
<dbReference type="InterPro" id="IPR023213">
    <property type="entry name" value="CAT-like_dom_sf"/>
</dbReference>
<dbReference type="SMART" id="SM00822">
    <property type="entry name" value="PKS_KR"/>
    <property type="match status" value="1"/>
</dbReference>
<organism evidence="14 15">
    <name type="scientific">Aspergillus pseudotamarii</name>
    <dbReference type="NCBI Taxonomy" id="132259"/>
    <lineage>
        <taxon>Eukaryota</taxon>
        <taxon>Fungi</taxon>
        <taxon>Dikarya</taxon>
        <taxon>Ascomycota</taxon>
        <taxon>Pezizomycotina</taxon>
        <taxon>Eurotiomycetes</taxon>
        <taxon>Eurotiomycetidae</taxon>
        <taxon>Eurotiales</taxon>
        <taxon>Aspergillaceae</taxon>
        <taxon>Aspergillus</taxon>
        <taxon>Aspergillus subgen. Circumdati</taxon>
    </lineage>
</organism>
<dbReference type="Gene3D" id="3.40.366.10">
    <property type="entry name" value="Malonyl-Coenzyme A Acyl Carrier Protein, domain 2"/>
    <property type="match status" value="1"/>
</dbReference>
<dbReference type="Gene3D" id="3.40.50.720">
    <property type="entry name" value="NAD(P)-binding Rossmann-like Domain"/>
    <property type="match status" value="2"/>
</dbReference>
<dbReference type="CDD" id="cd02440">
    <property type="entry name" value="AdoMet_MTases"/>
    <property type="match status" value="1"/>
</dbReference>
<feature type="domain" description="Ketosynthase family 3 (KS3)" evidence="12">
    <location>
        <begin position="1"/>
        <end position="443"/>
    </location>
</feature>
<evidence type="ECO:0000256" key="8">
    <source>
        <dbReference type="ARBA" id="ARBA00029443"/>
    </source>
</evidence>
<dbReference type="OrthoDB" id="329835at2759"/>
<dbReference type="SUPFAM" id="SSF56801">
    <property type="entry name" value="Acetyl-CoA synthetase-like"/>
    <property type="match status" value="1"/>
</dbReference>
<dbReference type="InterPro" id="IPR013968">
    <property type="entry name" value="PKS_KR"/>
</dbReference>
<gene>
    <name evidence="14" type="ORF">BDV38DRAFT_277039</name>
</gene>
<dbReference type="InterPro" id="IPR032821">
    <property type="entry name" value="PKS_assoc"/>
</dbReference>
<dbReference type="GO" id="GO:0009403">
    <property type="term" value="P:toxin biosynthetic process"/>
    <property type="evidence" value="ECO:0007669"/>
    <property type="project" value="UniProtKB-ARBA"/>
</dbReference>
<dbReference type="InterPro" id="IPR016039">
    <property type="entry name" value="Thiolase-like"/>
</dbReference>
<dbReference type="Gene3D" id="1.10.1200.10">
    <property type="entry name" value="ACP-like"/>
    <property type="match status" value="2"/>
</dbReference>
<evidence type="ECO:0000313" key="14">
    <source>
        <dbReference type="EMBL" id="KAE8143976.1"/>
    </source>
</evidence>
<dbReference type="InterPro" id="IPR036736">
    <property type="entry name" value="ACP-like_sf"/>
</dbReference>
<dbReference type="InterPro" id="IPR006162">
    <property type="entry name" value="Ppantetheine_attach_site"/>
</dbReference>
<evidence type="ECO:0000259" key="13">
    <source>
        <dbReference type="PROSITE" id="PS52019"/>
    </source>
</evidence>
<dbReference type="InterPro" id="IPR042104">
    <property type="entry name" value="PKS_dehydratase_sf"/>
</dbReference>
<dbReference type="InterPro" id="IPR049551">
    <property type="entry name" value="PKS_DH_C"/>
</dbReference>
<dbReference type="SUPFAM" id="SSF47336">
    <property type="entry name" value="ACP-like"/>
    <property type="match status" value="2"/>
</dbReference>
<dbReference type="GO" id="GO:0004312">
    <property type="term" value="F:fatty acid synthase activity"/>
    <property type="evidence" value="ECO:0007669"/>
    <property type="project" value="TreeGrafter"/>
</dbReference>
<dbReference type="InterPro" id="IPR013217">
    <property type="entry name" value="Methyltransf_12"/>
</dbReference>
<dbReference type="Gene3D" id="3.30.559.30">
    <property type="entry name" value="Nonribosomal peptide synthetase, condensation domain"/>
    <property type="match status" value="1"/>
</dbReference>
<keyword evidence="5" id="KW-0808">Transferase</keyword>
<dbReference type="SUPFAM" id="SSF52777">
    <property type="entry name" value="CoA-dependent acyltransferases"/>
    <property type="match status" value="2"/>
</dbReference>
<keyword evidence="4" id="KW-0489">Methyltransferase</keyword>
<dbReference type="Proteomes" id="UP000325672">
    <property type="component" value="Unassembled WGS sequence"/>
</dbReference>
<dbReference type="SUPFAM" id="SSF51735">
    <property type="entry name" value="NAD(P)-binding Rossmann-fold domains"/>
    <property type="match status" value="2"/>
</dbReference>
<dbReference type="Gene3D" id="3.40.50.150">
    <property type="entry name" value="Vaccinia Virus protein VP39"/>
    <property type="match status" value="1"/>
</dbReference>
<dbReference type="SUPFAM" id="SSF53335">
    <property type="entry name" value="S-adenosyl-L-methionine-dependent methyltransferases"/>
    <property type="match status" value="1"/>
</dbReference>
<dbReference type="SUPFAM" id="SSF55048">
    <property type="entry name" value="Probable ACP-binding domain of malonyl-CoA ACP transacylase"/>
    <property type="match status" value="1"/>
</dbReference>
<dbReference type="InterPro" id="IPR020845">
    <property type="entry name" value="AMP-binding_CS"/>
</dbReference>
<dbReference type="InterPro" id="IPR014030">
    <property type="entry name" value="Ketoacyl_synth_N"/>
</dbReference>
<dbReference type="InterPro" id="IPR014031">
    <property type="entry name" value="Ketoacyl_synth_C"/>
</dbReference>
<dbReference type="PROSITE" id="PS00012">
    <property type="entry name" value="PHOSPHOPANTETHEINE"/>
    <property type="match status" value="1"/>
</dbReference>
<dbReference type="GO" id="GO:0032259">
    <property type="term" value="P:methylation"/>
    <property type="evidence" value="ECO:0007669"/>
    <property type="project" value="UniProtKB-KW"/>
</dbReference>
<dbReference type="CDD" id="cd19532">
    <property type="entry name" value="C_PKS-NRPS"/>
    <property type="match status" value="1"/>
</dbReference>
<evidence type="ECO:0000259" key="12">
    <source>
        <dbReference type="PROSITE" id="PS52004"/>
    </source>
</evidence>
<dbReference type="Pfam" id="PF02801">
    <property type="entry name" value="Ketoacyl-synt_C"/>
    <property type="match status" value="1"/>
</dbReference>
<dbReference type="CDD" id="cd05930">
    <property type="entry name" value="A_NRPS"/>
    <property type="match status" value="1"/>
</dbReference>
<dbReference type="InterPro" id="IPR020806">
    <property type="entry name" value="PKS_PP-bd"/>
</dbReference>
<dbReference type="SMART" id="SM00823">
    <property type="entry name" value="PKS_PP"/>
    <property type="match status" value="2"/>
</dbReference>
<dbReference type="Pfam" id="PF08659">
    <property type="entry name" value="KR"/>
    <property type="match status" value="1"/>
</dbReference>
<keyword evidence="15" id="KW-1185">Reference proteome</keyword>
<dbReference type="InterPro" id="IPR000873">
    <property type="entry name" value="AMP-dep_synth/lig_dom"/>
</dbReference>
<dbReference type="InterPro" id="IPR016036">
    <property type="entry name" value="Malonyl_transacylase_ACP-bd"/>
</dbReference>
<evidence type="ECO:0000259" key="11">
    <source>
        <dbReference type="PROSITE" id="PS50075"/>
    </source>
</evidence>